<reference evidence="1 2" key="1">
    <citation type="submission" date="2016-10" db="EMBL/GenBank/DDBJ databases">
        <authorList>
            <person name="Varghese N."/>
            <person name="Submissions S."/>
        </authorList>
    </citation>
    <scope>NUCLEOTIDE SEQUENCE [LARGE SCALE GENOMIC DNA]</scope>
    <source>
        <strain evidence="1 2">DSM 16643</strain>
    </source>
</reference>
<evidence type="ECO:0000313" key="1">
    <source>
        <dbReference type="EMBL" id="SDA69720.1"/>
    </source>
</evidence>
<dbReference type="AlphaFoldDB" id="A0A1G5XHN4"/>
<organism evidence="1 2">
    <name type="scientific">Methanobrevibacter millerae</name>
    <dbReference type="NCBI Taxonomy" id="230361"/>
    <lineage>
        <taxon>Archaea</taxon>
        <taxon>Methanobacteriati</taxon>
        <taxon>Methanobacteriota</taxon>
        <taxon>Methanomada group</taxon>
        <taxon>Methanobacteria</taxon>
        <taxon>Methanobacteriales</taxon>
        <taxon>Methanobacteriaceae</taxon>
        <taxon>Methanobrevibacter</taxon>
    </lineage>
</organism>
<keyword evidence="2" id="KW-1185">Reference proteome</keyword>
<dbReference type="EMBL" id="FMXB01000024">
    <property type="protein sequence ID" value="SDA69720.1"/>
    <property type="molecule type" value="Genomic_DNA"/>
</dbReference>
<protein>
    <submittedName>
        <fullName evidence="1">Uncharacterized protein</fullName>
    </submittedName>
</protein>
<sequence length="47" mass="5779">MFKIDLNRKNEFKMNNSFRYFKPDLDLRLEANLGNELFYEINYGEIN</sequence>
<gene>
    <name evidence="1" type="ORF">SAMN02910315_02241</name>
</gene>
<proteinExistence type="predicted"/>
<accession>A0A1G5XHN4</accession>
<dbReference type="Proteomes" id="UP000323439">
    <property type="component" value="Unassembled WGS sequence"/>
</dbReference>
<name>A0A1G5XHN4_9EURY</name>
<evidence type="ECO:0000313" key="2">
    <source>
        <dbReference type="Proteomes" id="UP000323439"/>
    </source>
</evidence>